<protein>
    <submittedName>
        <fullName evidence="2">Uncharacterized protein</fullName>
    </submittedName>
</protein>
<sequence>MKTIQIKFNPLFALLLVGSIFTSCSSDDDTLDDTGTNPPQENNQAILLDCDSFQANNADAILLLEDLNDEVDYIINCVTVVQVDLKIEPGVVIQFTDGAGMKIRESGSLNAVGTENKPIAFSSAAQVKGAWKGIISDSEKIKNRFDYVTIEYAGAGNLGAATQLGSLIFTPNAYYRLNNVTIRNGLNYGLFSNNYDYDAEINDCIITNCDVPMFVDTNILSTISGGDFTGNTTDVIRLNGGSTGTVDASHTWKDLGIPYRVAEDIIIKDGAKLTLEPGVILEFEDTKGMTIDKLFDEGSALIAVGTPTNPIVFTGVTKSPGAWKSIFCYRSTSVQNKMENVLIEYAGGAGADGAIEFWTEPVLNVSSSTFKDIAACAVFNHGDEDNPNFSESNNTTDNVSGGYICHD</sequence>
<reference evidence="3" key="1">
    <citation type="submission" date="2023-07" db="EMBL/GenBank/DDBJ databases">
        <title>Isolating and identifying novel microbial strains from the Mariana Trench.</title>
        <authorList>
            <person name="Fu H."/>
        </authorList>
    </citation>
    <scope>NUCLEOTIDE SEQUENCE [LARGE SCALE GENOMIC DNA]</scope>
    <source>
        <strain evidence="3">T-y2</strain>
    </source>
</reference>
<comment type="caution">
    <text evidence="2">The sequence shown here is derived from an EMBL/GenBank/DDBJ whole genome shotgun (WGS) entry which is preliminary data.</text>
</comment>
<keyword evidence="3" id="KW-1185">Reference proteome</keyword>
<dbReference type="PANTHER" id="PTHR41339:SF1">
    <property type="entry name" value="SECRETED PROTEIN"/>
    <property type="match status" value="1"/>
</dbReference>
<feature type="signal peptide" evidence="1">
    <location>
        <begin position="1"/>
        <end position="25"/>
    </location>
</feature>
<proteinExistence type="predicted"/>
<organism evidence="2 3">
    <name type="scientific">Mesonia ostreae</name>
    <dbReference type="NCBI Taxonomy" id="861110"/>
    <lineage>
        <taxon>Bacteria</taxon>
        <taxon>Pseudomonadati</taxon>
        <taxon>Bacteroidota</taxon>
        <taxon>Flavobacteriia</taxon>
        <taxon>Flavobacteriales</taxon>
        <taxon>Flavobacteriaceae</taxon>
        <taxon>Mesonia</taxon>
    </lineage>
</organism>
<evidence type="ECO:0000313" key="3">
    <source>
        <dbReference type="Proteomes" id="UP001182991"/>
    </source>
</evidence>
<keyword evidence="1" id="KW-0732">Signal</keyword>
<dbReference type="Proteomes" id="UP001182991">
    <property type="component" value="Unassembled WGS sequence"/>
</dbReference>
<dbReference type="PROSITE" id="PS51257">
    <property type="entry name" value="PROKAR_LIPOPROTEIN"/>
    <property type="match status" value="1"/>
</dbReference>
<dbReference type="RefSeq" id="WP_311401536.1">
    <property type="nucleotide sequence ID" value="NZ_JAVRBG010000007.1"/>
</dbReference>
<accession>A0ABU2KIR5</accession>
<gene>
    <name evidence="2" type="ORF">RLT85_08150</name>
</gene>
<dbReference type="EMBL" id="JAVRBG010000007">
    <property type="protein sequence ID" value="MDT0294603.1"/>
    <property type="molecule type" value="Genomic_DNA"/>
</dbReference>
<evidence type="ECO:0000256" key="1">
    <source>
        <dbReference type="SAM" id="SignalP"/>
    </source>
</evidence>
<dbReference type="PANTHER" id="PTHR41339">
    <property type="entry name" value="LIPL48"/>
    <property type="match status" value="1"/>
</dbReference>
<feature type="chain" id="PRO_5045568983" evidence="1">
    <location>
        <begin position="26"/>
        <end position="407"/>
    </location>
</feature>
<evidence type="ECO:0000313" key="2">
    <source>
        <dbReference type="EMBL" id="MDT0294603.1"/>
    </source>
</evidence>
<name>A0ABU2KIR5_9FLAO</name>